<gene>
    <name evidence="3" type="ORF">LTRI10_LOCUS1114</name>
</gene>
<dbReference type="EMBL" id="OZ034813">
    <property type="protein sequence ID" value="CAL1353192.1"/>
    <property type="molecule type" value="Genomic_DNA"/>
</dbReference>
<sequence length="115" mass="12431">MGILDILKRQSSSSSSSSSTSSSSSSSSSSRSLSSSANVRRGSRRSVPKGHIAVYVGQMERKRFIVPISFLSNPMFLELLQLAEEEFGYNPPQGALTIPCHEHDFIAVIASHLTS</sequence>
<evidence type="ECO:0000256" key="2">
    <source>
        <dbReference type="SAM" id="MobiDB-lite"/>
    </source>
</evidence>
<keyword evidence="4" id="KW-1185">Reference proteome</keyword>
<protein>
    <submittedName>
        <fullName evidence="3">Uncharacterized protein</fullName>
    </submittedName>
</protein>
<dbReference type="GO" id="GO:0009733">
    <property type="term" value="P:response to auxin"/>
    <property type="evidence" value="ECO:0007669"/>
    <property type="project" value="InterPro"/>
</dbReference>
<feature type="compositionally biased region" description="Low complexity" evidence="2">
    <location>
        <begin position="11"/>
        <end position="36"/>
    </location>
</feature>
<evidence type="ECO:0000313" key="4">
    <source>
        <dbReference type="Proteomes" id="UP001497516"/>
    </source>
</evidence>
<comment type="similarity">
    <text evidence="1">Belongs to the ARG7 family.</text>
</comment>
<organism evidence="3 4">
    <name type="scientific">Linum trigynum</name>
    <dbReference type="NCBI Taxonomy" id="586398"/>
    <lineage>
        <taxon>Eukaryota</taxon>
        <taxon>Viridiplantae</taxon>
        <taxon>Streptophyta</taxon>
        <taxon>Embryophyta</taxon>
        <taxon>Tracheophyta</taxon>
        <taxon>Spermatophyta</taxon>
        <taxon>Magnoliopsida</taxon>
        <taxon>eudicotyledons</taxon>
        <taxon>Gunneridae</taxon>
        <taxon>Pentapetalae</taxon>
        <taxon>rosids</taxon>
        <taxon>fabids</taxon>
        <taxon>Malpighiales</taxon>
        <taxon>Linaceae</taxon>
        <taxon>Linum</taxon>
    </lineage>
</organism>
<proteinExistence type="inferred from homology"/>
<dbReference type="AlphaFoldDB" id="A0AAV2CAY8"/>
<accession>A0AAV2CAY8</accession>
<dbReference type="Pfam" id="PF02519">
    <property type="entry name" value="Auxin_inducible"/>
    <property type="match status" value="1"/>
</dbReference>
<dbReference type="PANTHER" id="PTHR31929">
    <property type="entry name" value="SAUR-LIKE AUXIN-RESPONSIVE PROTEIN FAMILY-RELATED"/>
    <property type="match status" value="1"/>
</dbReference>
<dbReference type="Proteomes" id="UP001497516">
    <property type="component" value="Chromosome 1"/>
</dbReference>
<feature type="region of interest" description="Disordered" evidence="2">
    <location>
        <begin position="1"/>
        <end position="45"/>
    </location>
</feature>
<reference evidence="3 4" key="1">
    <citation type="submission" date="2024-04" db="EMBL/GenBank/DDBJ databases">
        <authorList>
            <person name="Fracassetti M."/>
        </authorList>
    </citation>
    <scope>NUCLEOTIDE SEQUENCE [LARGE SCALE GENOMIC DNA]</scope>
</reference>
<name>A0AAV2CAY8_9ROSI</name>
<evidence type="ECO:0000313" key="3">
    <source>
        <dbReference type="EMBL" id="CAL1353192.1"/>
    </source>
</evidence>
<dbReference type="InterPro" id="IPR003676">
    <property type="entry name" value="SAUR_fam"/>
</dbReference>
<evidence type="ECO:0000256" key="1">
    <source>
        <dbReference type="ARBA" id="ARBA00006974"/>
    </source>
</evidence>